<dbReference type="InterPro" id="IPR036844">
    <property type="entry name" value="Hint_dom_sf"/>
</dbReference>
<accession>A0ABW9Y9L2</accession>
<comment type="caution">
    <text evidence="3">The sequence shown here is derived from an EMBL/GenBank/DDBJ whole genome shotgun (WGS) entry which is preliminary data.</text>
</comment>
<keyword evidence="4" id="KW-1185">Reference proteome</keyword>
<reference evidence="4" key="1">
    <citation type="submission" date="2020-01" db="EMBL/GenBank/DDBJ databases">
        <title>Sphingomonas sp. strain CSW-10.</title>
        <authorList>
            <person name="Chen W.-M."/>
        </authorList>
    </citation>
    <scope>NUCLEOTIDE SEQUENCE [LARGE SCALE GENOMIC DNA]</scope>
    <source>
        <strain evidence="4">CCP-1</strain>
    </source>
</reference>
<dbReference type="Gene3D" id="2.170.16.10">
    <property type="entry name" value="Hedgehog/Intein (Hint) domain"/>
    <property type="match status" value="1"/>
</dbReference>
<dbReference type="EMBL" id="JAAATW010000004">
    <property type="protein sequence ID" value="NBE09291.1"/>
    <property type="molecule type" value="Genomic_DNA"/>
</dbReference>
<dbReference type="InterPro" id="IPR049804">
    <property type="entry name" value="Choice_anch_L"/>
</dbReference>
<dbReference type="RefSeq" id="WP_161768353.1">
    <property type="nucleotide sequence ID" value="NZ_JAAATW010000004.1"/>
</dbReference>
<dbReference type="SUPFAM" id="SSF51294">
    <property type="entry name" value="Hedgehog/intein (Hint) domain"/>
    <property type="match status" value="1"/>
</dbReference>
<evidence type="ECO:0000256" key="1">
    <source>
        <dbReference type="SAM" id="MobiDB-lite"/>
    </source>
</evidence>
<dbReference type="NCBIfam" id="NF038133">
    <property type="entry name" value="choice_anch_L"/>
    <property type="match status" value="1"/>
</dbReference>
<dbReference type="Pfam" id="PF17963">
    <property type="entry name" value="Big_9"/>
    <property type="match status" value="1"/>
</dbReference>
<sequence length="526" mass="55315">MATGAELTYNTNATAIQMANAIFGDGVTVLGATYTGDARAKAIYSNGQLAPGVVPSNTGVILSTGRVTDFTQSNGDPNRNADTSTDTNGPNNNAQFNALAGANTFDAAFLDVTFVPTGSVMTMRFVFASEEYPEYINSNFNDVVGVWVNGVSVRMTVNGGTASVNNINGATQQNLFVNNQNDAYNTEMDGFTVVLSLSIPVNSGVQNTIRIGIADVSDASYDSNLLIAGDSIQTTVVAVDDTATVRVNNDRVVNVLANDSTTVGSLVITHVNGQPVVAGQTITLASGEQITLNANGTFTVVANGTVETQSFTYTVSNGQGGTDVGLVTLSMIPCFVAGTRIATPEGLVPVEALRAGDLVLTRDDGAQPVRWIGRQRVVAEGRCAPIAFAAGALGDHGALRLSPEHRVMVQSAMAEVLFGAAEVLIAAKHLVNDGTIRRVAGGEVEYLHLLFDRHQVIWAEGLAAESFFPATQALEALERDVLEELVAIFPEIDPESGAGYGPTARRVLRAFEAQVMMRDMMVKPAA</sequence>
<dbReference type="InterPro" id="IPR028992">
    <property type="entry name" value="Hedgehog/Intein_dom"/>
</dbReference>
<evidence type="ECO:0000313" key="4">
    <source>
        <dbReference type="Proteomes" id="UP001517376"/>
    </source>
</evidence>
<evidence type="ECO:0000259" key="2">
    <source>
        <dbReference type="Pfam" id="PF13403"/>
    </source>
</evidence>
<name>A0ABW9Y9L2_9RHOB</name>
<dbReference type="Pfam" id="PF13403">
    <property type="entry name" value="Hint_2"/>
    <property type="match status" value="1"/>
</dbReference>
<feature type="domain" description="Hedgehog/Intein (Hint)" evidence="2">
    <location>
        <begin position="333"/>
        <end position="470"/>
    </location>
</feature>
<gene>
    <name evidence="3" type="ORF">GU920_17230</name>
</gene>
<proteinExistence type="predicted"/>
<dbReference type="Proteomes" id="UP001517376">
    <property type="component" value="Unassembled WGS sequence"/>
</dbReference>
<evidence type="ECO:0000313" key="3">
    <source>
        <dbReference type="EMBL" id="NBE09291.1"/>
    </source>
</evidence>
<protein>
    <submittedName>
        <fullName evidence="3">2,3,4,5-tetrahydropyridine-2,6-carboxylate N-succinyltransferase</fullName>
    </submittedName>
</protein>
<feature type="region of interest" description="Disordered" evidence="1">
    <location>
        <begin position="65"/>
        <end position="92"/>
    </location>
</feature>
<organism evidence="3 4">
    <name type="scientific">Paragemmobacter ruber</name>
    <dbReference type="NCBI Taxonomy" id="1985673"/>
    <lineage>
        <taxon>Bacteria</taxon>
        <taxon>Pseudomonadati</taxon>
        <taxon>Pseudomonadota</taxon>
        <taxon>Alphaproteobacteria</taxon>
        <taxon>Rhodobacterales</taxon>
        <taxon>Paracoccaceae</taxon>
        <taxon>Paragemmobacter</taxon>
    </lineage>
</organism>